<name>A0A518CQA7_9PLAN</name>
<accession>A0A518CQA7</accession>
<dbReference type="OrthoDB" id="9804196at2"/>
<dbReference type="RefSeq" id="WP_144996732.1">
    <property type="nucleotide sequence ID" value="NZ_CP036281.1"/>
</dbReference>
<keyword evidence="3" id="KW-0167">Capsid protein</keyword>
<keyword evidence="3" id="KW-0946">Virion</keyword>
<dbReference type="SUPFAM" id="SSF53756">
    <property type="entry name" value="UDP-Glycosyltransferase/glycogen phosphorylase"/>
    <property type="match status" value="1"/>
</dbReference>
<dbReference type="EMBL" id="CP036281">
    <property type="protein sequence ID" value="QDU81412.1"/>
    <property type="molecule type" value="Genomic_DNA"/>
</dbReference>
<evidence type="ECO:0000313" key="4">
    <source>
        <dbReference type="Proteomes" id="UP000317178"/>
    </source>
</evidence>
<gene>
    <name evidence="3" type="primary">cotSA_1</name>
    <name evidence="3" type="ORF">Pla110_31530</name>
</gene>
<keyword evidence="4" id="KW-1185">Reference proteome</keyword>
<keyword evidence="3" id="KW-0328">Glycosyltransferase</keyword>
<dbReference type="PANTHER" id="PTHR12526">
    <property type="entry name" value="GLYCOSYLTRANSFERASE"/>
    <property type="match status" value="1"/>
</dbReference>
<dbReference type="Proteomes" id="UP000317178">
    <property type="component" value="Chromosome"/>
</dbReference>
<reference evidence="3 4" key="1">
    <citation type="submission" date="2019-02" db="EMBL/GenBank/DDBJ databases">
        <title>Deep-cultivation of Planctomycetes and their phenomic and genomic characterization uncovers novel biology.</title>
        <authorList>
            <person name="Wiegand S."/>
            <person name="Jogler M."/>
            <person name="Boedeker C."/>
            <person name="Pinto D."/>
            <person name="Vollmers J."/>
            <person name="Rivas-Marin E."/>
            <person name="Kohn T."/>
            <person name="Peeters S.H."/>
            <person name="Heuer A."/>
            <person name="Rast P."/>
            <person name="Oberbeckmann S."/>
            <person name="Bunk B."/>
            <person name="Jeske O."/>
            <person name="Meyerdierks A."/>
            <person name="Storesund J.E."/>
            <person name="Kallscheuer N."/>
            <person name="Luecker S."/>
            <person name="Lage O.M."/>
            <person name="Pohl T."/>
            <person name="Merkel B.J."/>
            <person name="Hornburger P."/>
            <person name="Mueller R.-W."/>
            <person name="Bruemmer F."/>
            <person name="Labrenz M."/>
            <person name="Spormann A.M."/>
            <person name="Op den Camp H."/>
            <person name="Overmann J."/>
            <person name="Amann R."/>
            <person name="Jetten M.S.M."/>
            <person name="Mascher T."/>
            <person name="Medema M.H."/>
            <person name="Devos D.P."/>
            <person name="Kaster A.-K."/>
            <person name="Ovreas L."/>
            <person name="Rohde M."/>
            <person name="Galperin M.Y."/>
            <person name="Jogler C."/>
        </authorList>
    </citation>
    <scope>NUCLEOTIDE SEQUENCE [LARGE SCALE GENOMIC DNA]</scope>
    <source>
        <strain evidence="3 4">Pla110</strain>
    </source>
</reference>
<dbReference type="InterPro" id="IPR028098">
    <property type="entry name" value="Glyco_trans_4-like_N"/>
</dbReference>
<dbReference type="Gene3D" id="3.40.50.2000">
    <property type="entry name" value="Glycogen Phosphorylase B"/>
    <property type="match status" value="2"/>
</dbReference>
<dbReference type="KEGG" id="plon:Pla110_31530"/>
<dbReference type="EC" id="2.4.-.-" evidence="3"/>
<sequence length="408" mass="45287">MSRIAITLCLPDFTGASKMAKFYAEALIGAGHEVLVIHGPEPKVVDTSNTERTNFLVSLHEGGIQTVLLEELAFPLFPSVITKTAKIASEFGADCVIGVNARDRSVALKTANRLKLPGVLSLQNMHHFHGPMFVPRLKESYYRKAMQNHLTMGICSSTAVEDEMRERFSIPEERTCVVYNGVDVLNFPKATDEEIQQTRDAFQLQPDELMLVNIGRIDIQKGLEVLTSAFQQIIASGRKAKLIQVGDVLDGPNAAEMTNHFNSLKAFLKEHQLDDRFLFAGWRNDCPLLLRSADIYVHSAHWEGWPLSVVEAMGAELPVIMTDCSGRPAGFNDFEHGVIVPKNDPAALAGAVNKMIDLPAEERERIGQQGYQFALDNFEITRTGKKFVEIVEQMIEQNKKAHAPLTSS</sequence>
<feature type="domain" description="Glycosyltransferase subfamily 4-like N-terminal" evidence="2">
    <location>
        <begin position="15"/>
        <end position="184"/>
    </location>
</feature>
<dbReference type="Pfam" id="PF00534">
    <property type="entry name" value="Glycos_transf_1"/>
    <property type="match status" value="1"/>
</dbReference>
<dbReference type="AlphaFoldDB" id="A0A518CQA7"/>
<evidence type="ECO:0000259" key="1">
    <source>
        <dbReference type="Pfam" id="PF00534"/>
    </source>
</evidence>
<evidence type="ECO:0000313" key="3">
    <source>
        <dbReference type="EMBL" id="QDU81412.1"/>
    </source>
</evidence>
<evidence type="ECO:0000259" key="2">
    <source>
        <dbReference type="Pfam" id="PF13439"/>
    </source>
</evidence>
<feature type="domain" description="Glycosyl transferase family 1" evidence="1">
    <location>
        <begin position="197"/>
        <end position="372"/>
    </location>
</feature>
<keyword evidence="3" id="KW-0808">Transferase</keyword>
<dbReference type="GO" id="GO:0016757">
    <property type="term" value="F:glycosyltransferase activity"/>
    <property type="evidence" value="ECO:0007669"/>
    <property type="project" value="UniProtKB-KW"/>
</dbReference>
<dbReference type="CDD" id="cd03801">
    <property type="entry name" value="GT4_PimA-like"/>
    <property type="match status" value="1"/>
</dbReference>
<organism evidence="3 4">
    <name type="scientific">Polystyrenella longa</name>
    <dbReference type="NCBI Taxonomy" id="2528007"/>
    <lineage>
        <taxon>Bacteria</taxon>
        <taxon>Pseudomonadati</taxon>
        <taxon>Planctomycetota</taxon>
        <taxon>Planctomycetia</taxon>
        <taxon>Planctomycetales</taxon>
        <taxon>Planctomycetaceae</taxon>
        <taxon>Polystyrenella</taxon>
    </lineage>
</organism>
<dbReference type="InterPro" id="IPR001296">
    <property type="entry name" value="Glyco_trans_1"/>
</dbReference>
<dbReference type="Pfam" id="PF13439">
    <property type="entry name" value="Glyco_transf_4"/>
    <property type="match status" value="1"/>
</dbReference>
<protein>
    <submittedName>
        <fullName evidence="3">Spore coat protein SA</fullName>
        <ecNumber evidence="3">2.4.-.-</ecNumber>
    </submittedName>
</protein>
<proteinExistence type="predicted"/>